<dbReference type="GO" id="GO:0009099">
    <property type="term" value="P:L-valine biosynthetic process"/>
    <property type="evidence" value="ECO:0007669"/>
    <property type="project" value="TreeGrafter"/>
</dbReference>
<accession>A0A124IE04</accession>
<dbReference type="GO" id="GO:0003984">
    <property type="term" value="F:acetolactate synthase activity"/>
    <property type="evidence" value="ECO:0007669"/>
    <property type="project" value="TreeGrafter"/>
</dbReference>
<dbReference type="AlphaFoldDB" id="A0A124IE04"/>
<sequence length="573" mass="60763">MSRVSTGPSDHTTAAALLLQRLRAHGVEKVFGVVGREAASVLFDEVDGLDFVLTRHEFTAGVMADVLARITGRPQACFATLGPGMTNLSTGVATSALDRSPVIALAAQSESYDVFPVDTHQCLDSVSVMRPMTKYATELARPADITDLVDSAVTASTAEPVGPSFISLPVDLLGAGVPEADDTPAPPARRPRKPVASVDADWPERLAEVADLLAKAEHPVLVVGASAIRSGAVDALRALVERLSIPVITTYVAKGVLPHGHPLAYGAVTGYMDGILGFPALRTLFGPSDLVLCLGYDYAEDLRPSMWAHGREKKVVRVAPTTNPVPRVFRPDVDVVADVLAFVEALDAATAELAPKTPHDVSALRARVAEFLADPREYEDGMRVHQVMDSMNTVMAEAAGAGRGTIVSDIGFFRHYGVLFARADQPYGFLTSAGCSSFGYGLPAAMGAQLARPDEPVFLIAGDGGFHSNSADLETMARLNLPIVTVVVNNDTNGLIELYQNLGHHRSHDPAIRFGSVDFVQLAQANGVDAVRADDRDALLAALRKGAGLGRPFLIETKIAYDFQPGGFDALSI</sequence>
<dbReference type="CDD" id="cd00568">
    <property type="entry name" value="TPP_enzymes"/>
    <property type="match status" value="1"/>
</dbReference>
<dbReference type="PROSITE" id="PS00187">
    <property type="entry name" value="TPP_ENZYMES"/>
    <property type="match status" value="1"/>
</dbReference>
<dbReference type="PANTHER" id="PTHR18968">
    <property type="entry name" value="THIAMINE PYROPHOSPHATE ENZYMES"/>
    <property type="match status" value="1"/>
</dbReference>
<dbReference type="GO" id="GO:0000287">
    <property type="term" value="F:magnesium ion binding"/>
    <property type="evidence" value="ECO:0007669"/>
    <property type="project" value="InterPro"/>
</dbReference>
<dbReference type="InterPro" id="IPR012001">
    <property type="entry name" value="Thiamin_PyroP_enz_TPP-bd_dom"/>
</dbReference>
<feature type="domain" description="Thiamine pyrophosphate enzyme TPP-binding" evidence="6">
    <location>
        <begin position="409"/>
        <end position="556"/>
    </location>
</feature>
<dbReference type="InterPro" id="IPR029035">
    <property type="entry name" value="DHS-like_NAD/FAD-binding_dom"/>
</dbReference>
<dbReference type="GO" id="GO:0009097">
    <property type="term" value="P:isoleucine biosynthetic process"/>
    <property type="evidence" value="ECO:0007669"/>
    <property type="project" value="TreeGrafter"/>
</dbReference>
<dbReference type="Pfam" id="PF00205">
    <property type="entry name" value="TPP_enzyme_M"/>
    <property type="match status" value="1"/>
</dbReference>
<proteinExistence type="inferred from homology"/>
<comment type="caution">
    <text evidence="8">The sequence shown here is derived from an EMBL/GenBank/DDBJ whole genome shotgun (WGS) entry which is preliminary data.</text>
</comment>
<dbReference type="InterPro" id="IPR000399">
    <property type="entry name" value="TPP-bd_CS"/>
</dbReference>
<dbReference type="InterPro" id="IPR012000">
    <property type="entry name" value="Thiamin_PyroP_enz_cen_dom"/>
</dbReference>
<feature type="domain" description="Thiamine pyrophosphate enzyme central" evidence="5">
    <location>
        <begin position="206"/>
        <end position="346"/>
    </location>
</feature>
<dbReference type="GO" id="GO:0050660">
    <property type="term" value="F:flavin adenine dinucleotide binding"/>
    <property type="evidence" value="ECO:0007669"/>
    <property type="project" value="TreeGrafter"/>
</dbReference>
<dbReference type="InterPro" id="IPR011766">
    <property type="entry name" value="TPP_enzyme_TPP-bd"/>
</dbReference>
<organism evidence="8 9">
    <name type="scientific">Streptomyces dysideae</name>
    <dbReference type="NCBI Taxonomy" id="909626"/>
    <lineage>
        <taxon>Bacteria</taxon>
        <taxon>Bacillati</taxon>
        <taxon>Actinomycetota</taxon>
        <taxon>Actinomycetes</taxon>
        <taxon>Kitasatosporales</taxon>
        <taxon>Streptomycetaceae</taxon>
        <taxon>Streptomyces</taxon>
    </lineage>
</organism>
<dbReference type="InterPro" id="IPR045229">
    <property type="entry name" value="TPP_enz"/>
</dbReference>
<evidence type="ECO:0000259" key="7">
    <source>
        <dbReference type="Pfam" id="PF02776"/>
    </source>
</evidence>
<evidence type="ECO:0000313" key="8">
    <source>
        <dbReference type="EMBL" id="KUO16775.1"/>
    </source>
</evidence>
<dbReference type="Gene3D" id="3.40.50.1220">
    <property type="entry name" value="TPP-binding domain"/>
    <property type="match status" value="1"/>
</dbReference>
<name>A0A124IE04_9ACTN</name>
<dbReference type="Gene3D" id="3.40.50.970">
    <property type="match status" value="2"/>
</dbReference>
<evidence type="ECO:0000256" key="1">
    <source>
        <dbReference type="ARBA" id="ARBA00007812"/>
    </source>
</evidence>
<comment type="similarity">
    <text evidence="1 3">Belongs to the TPP enzyme family.</text>
</comment>
<dbReference type="Proteomes" id="UP000053260">
    <property type="component" value="Unassembled WGS sequence"/>
</dbReference>
<gene>
    <name evidence="8" type="ORF">AQJ91_33955</name>
</gene>
<evidence type="ECO:0000256" key="2">
    <source>
        <dbReference type="ARBA" id="ARBA00023052"/>
    </source>
</evidence>
<dbReference type="SUPFAM" id="SSF52467">
    <property type="entry name" value="DHS-like NAD/FAD-binding domain"/>
    <property type="match status" value="1"/>
</dbReference>
<feature type="domain" description="Thiamine pyrophosphate enzyme N-terminal TPP-binding" evidence="7">
    <location>
        <begin position="13"/>
        <end position="124"/>
    </location>
</feature>
<dbReference type="GO" id="GO:0030976">
    <property type="term" value="F:thiamine pyrophosphate binding"/>
    <property type="evidence" value="ECO:0007669"/>
    <property type="project" value="InterPro"/>
</dbReference>
<dbReference type="FunFam" id="3.40.50.970:FF:000007">
    <property type="entry name" value="Acetolactate synthase"/>
    <property type="match status" value="1"/>
</dbReference>
<keyword evidence="2 3" id="KW-0786">Thiamine pyrophosphate</keyword>
<dbReference type="GO" id="GO:0005948">
    <property type="term" value="C:acetolactate synthase complex"/>
    <property type="evidence" value="ECO:0007669"/>
    <property type="project" value="TreeGrafter"/>
</dbReference>
<dbReference type="PANTHER" id="PTHR18968:SF129">
    <property type="entry name" value="ACETOLACTATE SYNTHASE"/>
    <property type="match status" value="1"/>
</dbReference>
<dbReference type="RefSeq" id="WP_067029294.1">
    <property type="nucleotide sequence ID" value="NZ_KQ949102.1"/>
</dbReference>
<dbReference type="STRING" id="909626.AQJ91_33955"/>
<dbReference type="SUPFAM" id="SSF52518">
    <property type="entry name" value="Thiamin diphosphate-binding fold (THDP-binding)"/>
    <property type="match status" value="2"/>
</dbReference>
<dbReference type="Pfam" id="PF02775">
    <property type="entry name" value="TPP_enzyme_C"/>
    <property type="match status" value="1"/>
</dbReference>
<evidence type="ECO:0000313" key="9">
    <source>
        <dbReference type="Proteomes" id="UP000053260"/>
    </source>
</evidence>
<reference evidence="8 9" key="1">
    <citation type="submission" date="2015-10" db="EMBL/GenBank/DDBJ databases">
        <title>Draft genome sequence of Streptomyces sp. RV15, isolated from a marine sponge.</title>
        <authorList>
            <person name="Ruckert C."/>
            <person name="Abdelmohsen U.R."/>
            <person name="Winkler A."/>
            <person name="Hentschel U."/>
            <person name="Kalinowski J."/>
            <person name="Kampfer P."/>
            <person name="Glaeser S."/>
        </authorList>
    </citation>
    <scope>NUCLEOTIDE SEQUENCE [LARGE SCALE GENOMIC DNA]</scope>
    <source>
        <strain evidence="8 9">RV15</strain>
    </source>
</reference>
<dbReference type="OrthoDB" id="4494979at2"/>
<dbReference type="EMBL" id="LMXB01000083">
    <property type="protein sequence ID" value="KUO16775.1"/>
    <property type="molecule type" value="Genomic_DNA"/>
</dbReference>
<dbReference type="InterPro" id="IPR029061">
    <property type="entry name" value="THDP-binding"/>
</dbReference>
<evidence type="ECO:0000256" key="3">
    <source>
        <dbReference type="RuleBase" id="RU362132"/>
    </source>
</evidence>
<dbReference type="CDD" id="cd07035">
    <property type="entry name" value="TPP_PYR_POX_like"/>
    <property type="match status" value="1"/>
</dbReference>
<evidence type="ECO:0000259" key="5">
    <source>
        <dbReference type="Pfam" id="PF00205"/>
    </source>
</evidence>
<keyword evidence="9" id="KW-1185">Reference proteome</keyword>
<evidence type="ECO:0000259" key="6">
    <source>
        <dbReference type="Pfam" id="PF02775"/>
    </source>
</evidence>
<dbReference type="Pfam" id="PF02776">
    <property type="entry name" value="TPP_enzyme_N"/>
    <property type="match status" value="1"/>
</dbReference>
<evidence type="ECO:0000256" key="4">
    <source>
        <dbReference type="SAM" id="MobiDB-lite"/>
    </source>
</evidence>
<feature type="region of interest" description="Disordered" evidence="4">
    <location>
        <begin position="178"/>
        <end position="197"/>
    </location>
</feature>
<protein>
    <submittedName>
        <fullName evidence="8">Decarboxylase</fullName>
    </submittedName>
</protein>